<dbReference type="AlphaFoldDB" id="I2H0J1"/>
<gene>
    <name evidence="4" type="primary">TBLA0C00770</name>
    <name evidence="4" type="ORF">TBLA_0C00770</name>
</gene>
<accession>I2H0J1</accession>
<dbReference type="Proteomes" id="UP000002866">
    <property type="component" value="Chromosome 3"/>
</dbReference>
<dbReference type="KEGG" id="tbl:TBLA_0C00770"/>
<proteinExistence type="inferred from homology"/>
<dbReference type="GO" id="GO:0000214">
    <property type="term" value="C:tRNA-intron endonuclease complex"/>
    <property type="evidence" value="ECO:0007669"/>
    <property type="project" value="EnsemblFungi"/>
</dbReference>
<evidence type="ECO:0000259" key="3">
    <source>
        <dbReference type="Pfam" id="PF09631"/>
    </source>
</evidence>
<dbReference type="InterPro" id="IPR011856">
    <property type="entry name" value="tRNA_endonuc-like_dom_sf"/>
</dbReference>
<keyword evidence="2" id="KW-0819">tRNA processing</keyword>
<dbReference type="SUPFAM" id="SSF53032">
    <property type="entry name" value="tRNA-intron endonuclease catalytic domain-like"/>
    <property type="match status" value="1"/>
</dbReference>
<organism evidence="4 5">
    <name type="scientific">Henningerozyma blattae (strain ATCC 34711 / CBS 6284 / DSM 70876 / NBRC 10599 / NRRL Y-10934 / UCD 77-7)</name>
    <name type="common">Yeast</name>
    <name type="synonym">Tetrapisispora blattae</name>
    <dbReference type="NCBI Taxonomy" id="1071380"/>
    <lineage>
        <taxon>Eukaryota</taxon>
        <taxon>Fungi</taxon>
        <taxon>Dikarya</taxon>
        <taxon>Ascomycota</taxon>
        <taxon>Saccharomycotina</taxon>
        <taxon>Saccharomycetes</taxon>
        <taxon>Saccharomycetales</taxon>
        <taxon>Saccharomycetaceae</taxon>
        <taxon>Henningerozyma</taxon>
    </lineage>
</organism>
<comment type="similarity">
    <text evidence="1">Belongs to the SEN15 family.</text>
</comment>
<keyword evidence="5" id="KW-1185">Reference proteome</keyword>
<dbReference type="Pfam" id="PF09631">
    <property type="entry name" value="Sen15"/>
    <property type="match status" value="1"/>
</dbReference>
<dbReference type="GO" id="GO:0003676">
    <property type="term" value="F:nucleic acid binding"/>
    <property type="evidence" value="ECO:0007669"/>
    <property type="project" value="InterPro"/>
</dbReference>
<dbReference type="InParanoid" id="I2H0J1"/>
<dbReference type="GO" id="GO:0000379">
    <property type="term" value="P:tRNA-type intron splice site recognition and cleavage"/>
    <property type="evidence" value="ECO:0007669"/>
    <property type="project" value="EnsemblFungi"/>
</dbReference>
<dbReference type="STRING" id="1071380.I2H0J1"/>
<evidence type="ECO:0000313" key="5">
    <source>
        <dbReference type="Proteomes" id="UP000002866"/>
    </source>
</evidence>
<dbReference type="GO" id="GO:0000213">
    <property type="term" value="F:tRNA-intron lyase activity"/>
    <property type="evidence" value="ECO:0007669"/>
    <property type="project" value="EnsemblFungi"/>
</dbReference>
<dbReference type="RefSeq" id="XP_004179412.1">
    <property type="nucleotide sequence ID" value="XM_004179364.1"/>
</dbReference>
<evidence type="ECO:0000256" key="2">
    <source>
        <dbReference type="ARBA" id="ARBA00022694"/>
    </source>
</evidence>
<dbReference type="GeneID" id="14494861"/>
<evidence type="ECO:0000256" key="1">
    <source>
        <dbReference type="ARBA" id="ARBA00006091"/>
    </source>
</evidence>
<reference evidence="4 5" key="1">
    <citation type="journal article" date="2011" name="Proc. Natl. Acad. Sci. U.S.A.">
        <title>Evolutionary erosion of yeast sex chromosomes by mating-type switching accidents.</title>
        <authorList>
            <person name="Gordon J.L."/>
            <person name="Armisen D."/>
            <person name="Proux-Wera E."/>
            <person name="Oheigeartaigh S.S."/>
            <person name="Byrne K.P."/>
            <person name="Wolfe K.H."/>
        </authorList>
    </citation>
    <scope>NUCLEOTIDE SEQUENCE [LARGE SCALE GENOMIC DNA]</scope>
    <source>
        <strain evidence="5">ATCC 34711 / CBS 6284 / DSM 70876 / NBRC 10599 / NRRL Y-10934 / UCD 77-7</strain>
    </source>
</reference>
<dbReference type="InterPro" id="IPR018593">
    <property type="entry name" value="tRNA-endonuc_su_Sen15"/>
</dbReference>
<evidence type="ECO:0000313" key="4">
    <source>
        <dbReference type="EMBL" id="CCH59893.1"/>
    </source>
</evidence>
<dbReference type="FunCoup" id="I2H0J1">
    <property type="interactions" value="98"/>
</dbReference>
<dbReference type="Gene3D" id="3.40.1350.10">
    <property type="match status" value="1"/>
</dbReference>
<dbReference type="HOGENOM" id="CLU_083361_2_0_1"/>
<protein>
    <recommendedName>
        <fullName evidence="3">tRNA-splicing endonuclease subunit Sen15 domain-containing protein</fullName>
    </recommendedName>
</protein>
<dbReference type="EMBL" id="HE806318">
    <property type="protein sequence ID" value="CCH59893.1"/>
    <property type="molecule type" value="Genomic_DNA"/>
</dbReference>
<dbReference type="OrthoDB" id="10002170at2759"/>
<dbReference type="InterPro" id="IPR036167">
    <property type="entry name" value="tRNA_intron_Endo_cat-like_sf"/>
</dbReference>
<sequence length="107" mass="12348">MDEKLELVRNNLVHYQQWEDVRVSPASFQWEGENIQLIIGKPSNSEREECVLPVEYSQYQESLLTTNLIDATFTNLVSEEFERIVLAIIGDDGTVVFYYITRGTSTI</sequence>
<feature type="domain" description="tRNA-splicing endonuclease subunit Sen15" evidence="3">
    <location>
        <begin position="7"/>
        <end position="104"/>
    </location>
</feature>
<name>I2H0J1_HENB6</name>